<gene>
    <name evidence="5" type="ORF">Q8F55_003988</name>
</gene>
<evidence type="ECO:0000256" key="3">
    <source>
        <dbReference type="PROSITE-ProRule" id="PRU00221"/>
    </source>
</evidence>
<dbReference type="PROSITE" id="PS50082">
    <property type="entry name" value="WD_REPEATS_2"/>
    <property type="match status" value="1"/>
</dbReference>
<protein>
    <recommendedName>
        <fullName evidence="7">Anaphase-promoting complex subunit 4 WD40 domain-containing protein</fullName>
    </recommendedName>
</protein>
<dbReference type="Proteomes" id="UP001565368">
    <property type="component" value="Unassembled WGS sequence"/>
</dbReference>
<proteinExistence type="predicted"/>
<evidence type="ECO:0000256" key="2">
    <source>
        <dbReference type="ARBA" id="ARBA00022737"/>
    </source>
</evidence>
<dbReference type="SMART" id="SM00320">
    <property type="entry name" value="WD40"/>
    <property type="match status" value="5"/>
</dbReference>
<feature type="compositionally biased region" description="Acidic residues" evidence="4">
    <location>
        <begin position="469"/>
        <end position="490"/>
    </location>
</feature>
<feature type="compositionally biased region" description="Basic and acidic residues" evidence="4">
    <location>
        <begin position="187"/>
        <end position="204"/>
    </location>
</feature>
<feature type="repeat" description="WD" evidence="3">
    <location>
        <begin position="44"/>
        <end position="75"/>
    </location>
</feature>
<dbReference type="InterPro" id="IPR045151">
    <property type="entry name" value="DCAF8"/>
</dbReference>
<organism evidence="5 6">
    <name type="scientific">Vanrija albida</name>
    <dbReference type="NCBI Taxonomy" id="181172"/>
    <lineage>
        <taxon>Eukaryota</taxon>
        <taxon>Fungi</taxon>
        <taxon>Dikarya</taxon>
        <taxon>Basidiomycota</taxon>
        <taxon>Agaricomycotina</taxon>
        <taxon>Tremellomycetes</taxon>
        <taxon>Trichosporonales</taxon>
        <taxon>Trichosporonaceae</taxon>
        <taxon>Vanrija</taxon>
    </lineage>
</organism>
<dbReference type="EMBL" id="JBBXJM010000003">
    <property type="protein sequence ID" value="KAL1409988.1"/>
    <property type="molecule type" value="Genomic_DNA"/>
</dbReference>
<dbReference type="PANTHER" id="PTHR15574:SF40">
    <property type="entry name" value="WD AND TETRATRICOPEPTIDE REPEATS PROTEIN 1"/>
    <property type="match status" value="1"/>
</dbReference>
<accession>A0ABR3Q5I5</accession>
<feature type="region of interest" description="Disordered" evidence="4">
    <location>
        <begin position="1"/>
        <end position="22"/>
    </location>
</feature>
<comment type="caution">
    <text evidence="5">The sequence shown here is derived from an EMBL/GenBank/DDBJ whole genome shotgun (WGS) entry which is preliminary data.</text>
</comment>
<dbReference type="InterPro" id="IPR036322">
    <property type="entry name" value="WD40_repeat_dom_sf"/>
</dbReference>
<dbReference type="Pfam" id="PF00400">
    <property type="entry name" value="WD40"/>
    <property type="match status" value="3"/>
</dbReference>
<evidence type="ECO:0000256" key="1">
    <source>
        <dbReference type="ARBA" id="ARBA00022574"/>
    </source>
</evidence>
<feature type="region of interest" description="Disordered" evidence="4">
    <location>
        <begin position="182"/>
        <end position="205"/>
    </location>
</feature>
<feature type="compositionally biased region" description="Acidic residues" evidence="4">
    <location>
        <begin position="684"/>
        <end position="701"/>
    </location>
</feature>
<reference evidence="5 6" key="1">
    <citation type="submission" date="2023-08" db="EMBL/GenBank/DDBJ databases">
        <title>Annotated Genome Sequence of Vanrija albida AlHP1.</title>
        <authorList>
            <person name="Herzog R."/>
        </authorList>
    </citation>
    <scope>NUCLEOTIDE SEQUENCE [LARGE SCALE GENOMIC DNA]</scope>
    <source>
        <strain evidence="5 6">AlHP1</strain>
    </source>
</reference>
<feature type="region of interest" description="Disordered" evidence="4">
    <location>
        <begin position="655"/>
        <end position="701"/>
    </location>
</feature>
<evidence type="ECO:0000313" key="5">
    <source>
        <dbReference type="EMBL" id="KAL1409988.1"/>
    </source>
</evidence>
<dbReference type="PROSITE" id="PS50294">
    <property type="entry name" value="WD_REPEATS_REGION"/>
    <property type="match status" value="1"/>
</dbReference>
<dbReference type="InterPro" id="IPR001680">
    <property type="entry name" value="WD40_rpt"/>
</dbReference>
<keyword evidence="1 3" id="KW-0853">WD repeat</keyword>
<dbReference type="GeneID" id="95985031"/>
<evidence type="ECO:0000256" key="4">
    <source>
        <dbReference type="SAM" id="MobiDB-lite"/>
    </source>
</evidence>
<keyword evidence="6" id="KW-1185">Reference proteome</keyword>
<feature type="region of interest" description="Disordered" evidence="4">
    <location>
        <begin position="466"/>
        <end position="507"/>
    </location>
</feature>
<keyword evidence="2" id="KW-0677">Repeat</keyword>
<dbReference type="RefSeq" id="XP_069209932.1">
    <property type="nucleotide sequence ID" value="XM_069352514.1"/>
</dbReference>
<evidence type="ECO:0000313" key="6">
    <source>
        <dbReference type="Proteomes" id="UP001565368"/>
    </source>
</evidence>
<evidence type="ECO:0008006" key="7">
    <source>
        <dbReference type="Google" id="ProtNLM"/>
    </source>
</evidence>
<dbReference type="Gene3D" id="2.130.10.10">
    <property type="entry name" value="YVTN repeat-like/Quinoprotein amine dehydrogenase"/>
    <property type="match status" value="3"/>
</dbReference>
<dbReference type="InterPro" id="IPR015943">
    <property type="entry name" value="WD40/YVTN_repeat-like_dom_sf"/>
</dbReference>
<dbReference type="SUPFAM" id="SSF50978">
    <property type="entry name" value="WD40 repeat-like"/>
    <property type="match status" value="1"/>
</dbReference>
<name>A0ABR3Q5I5_9TREE</name>
<sequence length="701" mass="77089">MRHTLDPLPRTLTGGSRGPQRRRRVFNGDAWARVDRVQELGDDGEAHTGCVNALSWSDDGGVLLSGSDDKRICMWTPDERTGMASSADSPHPLRLRETIITGHQANIFWSSFLPHSSTPRIVSCAGDSQIRVFDVERLQWAPTLRDKGALDGRSGPGVTILRCHSDRTKRIATEASPHQFLSVSEDGSVRQHDLRRPHTCRDECPPPLFKAPPGVDLYSLSLSPAAPHIFAVAGQTDCAYVLDRRMPARQTPSWGAHTKRADQVHCVRRLGLPDAEWDAVAPARAGYDGERHITCVKLNPDNPAEVICAFAKHSTALFNLHDSPVETSAAAGKERGVLSPSPSRAQRDTVELLEAQQTIIDETLEEAAAGRHKRRHSQVSTAGERSPVTRLRTVVPLGGGGEVDLDDVRELEEDVLALGGGEGVDADGDDEAVVVIDDDAVLDDFDDSHSDSESGEEIDLSRFHYSLREDEDDDGDSDDDDDYDSDDSDDYPFGIRRGERSATGQFGSVPLLHPRRMFKGARNVETVKDCTFLGDSSDKIASGSDDGNFFVWDKATGRLEGIWEGDGEVVNVMSQHPTLPVIAVSGIDNTVKVFAPTAARLADSHIRTANVDRIIQRNTYRPRAERQFNPFTDRAAILHYLSNYVANSALDPIDGEPPPGVRPAFQFVTPSGNTISFIRREDREQEEEDEESEDDDEPMED</sequence>
<dbReference type="PANTHER" id="PTHR15574">
    <property type="entry name" value="WD REPEAT DOMAIN-CONTAINING FAMILY"/>
    <property type="match status" value="1"/>
</dbReference>